<evidence type="ECO:0000256" key="6">
    <source>
        <dbReference type="ARBA" id="ARBA00023004"/>
    </source>
</evidence>
<dbReference type="PANTHER" id="PTHR30387:SF2">
    <property type="entry name" value="MANNONATE DEHYDRATASE"/>
    <property type="match status" value="1"/>
</dbReference>
<dbReference type="HAMAP" id="MF_00106">
    <property type="entry name" value="UxuA"/>
    <property type="match status" value="1"/>
</dbReference>
<keyword evidence="6 9" id="KW-0408">Iron</keyword>
<protein>
    <recommendedName>
        <fullName evidence="5 9">Mannonate dehydratase</fullName>
        <ecNumber evidence="5 9">4.2.1.8</ecNumber>
    </recommendedName>
    <alternativeName>
        <fullName evidence="9">D-mannonate hydro-lyase</fullName>
    </alternativeName>
</protein>
<name>A0A1U7JLL7_9HYPH</name>
<dbReference type="NCBIfam" id="TIGR00695">
    <property type="entry name" value="uxuA"/>
    <property type="match status" value="1"/>
</dbReference>
<evidence type="ECO:0000313" key="11">
    <source>
        <dbReference type="Proteomes" id="UP000185783"/>
    </source>
</evidence>
<evidence type="ECO:0000256" key="1">
    <source>
        <dbReference type="ARBA" id="ARBA00001794"/>
    </source>
</evidence>
<evidence type="ECO:0000256" key="7">
    <source>
        <dbReference type="ARBA" id="ARBA00023211"/>
    </source>
</evidence>
<keyword evidence="8 9" id="KW-0456">Lyase</keyword>
<dbReference type="PANTHER" id="PTHR30387">
    <property type="entry name" value="MANNONATE DEHYDRATASE"/>
    <property type="match status" value="1"/>
</dbReference>
<comment type="function">
    <text evidence="2 9">Catalyzes the dehydration of D-mannonate.</text>
</comment>
<dbReference type="NCBIfam" id="NF003027">
    <property type="entry name" value="PRK03906.1"/>
    <property type="match status" value="1"/>
</dbReference>
<evidence type="ECO:0000256" key="4">
    <source>
        <dbReference type="ARBA" id="ARBA00007389"/>
    </source>
</evidence>
<comment type="pathway">
    <text evidence="3 9">Carbohydrate metabolism; pentose and glucuronate interconversion.</text>
</comment>
<sequence length="392" mass="43891">MEQTWRWYGPNDPVTLSDIRQAGATGIVSALHHIPNGIVWPVEEIQKRKDEIEAAGLVWSVVESIPVHEDIKTRTGDFQKYIDAYKQSIRNLVACGITKICYNFMPVLDWTRTDLTFELPTGATCLRFDADIFAAFDLYILERKGAEAEYTAEEIERAKAAFAAMTDADKDKLVKTIIAGLPGSEESYTVEQLREHLSTYDGIDADKLREHLALFLQEVIPVCVEEGALMAIHPDDPPRPLLGLPRVCSTESDYEYIAKAVDNPANGFTFCTGSLGVRPDNDLVGMAKRWADRIHFVHLRATKREDNPLSFHEADHLDGDVDMVGVISALVDEEDRRHKDGWQGRIPFRPDHGHAMLTDLKMKSAPGYPAVGRLRGLAELRGVELAVRQLRG</sequence>
<dbReference type="UniPathway" id="UPA00246"/>
<dbReference type="GO" id="GO:0042840">
    <property type="term" value="P:D-glucuronate catabolic process"/>
    <property type="evidence" value="ECO:0007669"/>
    <property type="project" value="TreeGrafter"/>
</dbReference>
<comment type="similarity">
    <text evidence="4 9">Belongs to the mannonate dehydratase family.</text>
</comment>
<comment type="cofactor">
    <cofactor evidence="9">
        <name>Fe(2+)</name>
        <dbReference type="ChEBI" id="CHEBI:29033"/>
    </cofactor>
    <cofactor evidence="9">
        <name>Mn(2+)</name>
        <dbReference type="ChEBI" id="CHEBI:29035"/>
    </cofactor>
</comment>
<dbReference type="SUPFAM" id="SSF51658">
    <property type="entry name" value="Xylose isomerase-like"/>
    <property type="match status" value="1"/>
</dbReference>
<dbReference type="EC" id="4.2.1.8" evidence="5 9"/>
<evidence type="ECO:0000313" key="10">
    <source>
        <dbReference type="EMBL" id="OKL45582.1"/>
    </source>
</evidence>
<dbReference type="STRING" id="197461.A3843_04550"/>
<evidence type="ECO:0000256" key="3">
    <source>
        <dbReference type="ARBA" id="ARBA00004892"/>
    </source>
</evidence>
<dbReference type="RefSeq" id="WP_028479919.1">
    <property type="nucleotide sequence ID" value="NZ_LVVZ01000005.1"/>
</dbReference>
<dbReference type="OrthoDB" id="9780250at2"/>
<evidence type="ECO:0000256" key="2">
    <source>
        <dbReference type="ARBA" id="ARBA00002713"/>
    </source>
</evidence>
<evidence type="ECO:0000256" key="9">
    <source>
        <dbReference type="HAMAP-Rule" id="MF_00106"/>
    </source>
</evidence>
<dbReference type="GO" id="GO:0008198">
    <property type="term" value="F:ferrous iron binding"/>
    <property type="evidence" value="ECO:0007669"/>
    <property type="project" value="TreeGrafter"/>
</dbReference>
<reference evidence="10 11" key="1">
    <citation type="submission" date="2016-03" db="EMBL/GenBank/DDBJ databases">
        <title>Genome sequence of Nesiotobacter sp. nov., a moderately halophilic alphaproteobacterium isolated from the Yellow Sea, China.</title>
        <authorList>
            <person name="Zhang G."/>
            <person name="Zhang R."/>
        </authorList>
    </citation>
    <scope>NUCLEOTIDE SEQUENCE [LARGE SCALE GENOMIC DNA]</scope>
    <source>
        <strain evidence="10 11">WB1-6</strain>
    </source>
</reference>
<organism evidence="10 11">
    <name type="scientific">Pseudovibrio exalbescens</name>
    <dbReference type="NCBI Taxonomy" id="197461"/>
    <lineage>
        <taxon>Bacteria</taxon>
        <taxon>Pseudomonadati</taxon>
        <taxon>Pseudomonadota</taxon>
        <taxon>Alphaproteobacteria</taxon>
        <taxon>Hyphomicrobiales</taxon>
        <taxon>Stappiaceae</taxon>
        <taxon>Pseudovibrio</taxon>
    </lineage>
</organism>
<proteinExistence type="inferred from homology"/>
<dbReference type="InterPro" id="IPR004628">
    <property type="entry name" value="Man_deHydtase"/>
</dbReference>
<dbReference type="InterPro" id="IPR036237">
    <property type="entry name" value="Xyl_isomerase-like_sf"/>
</dbReference>
<dbReference type="EMBL" id="LVVZ01000005">
    <property type="protein sequence ID" value="OKL45582.1"/>
    <property type="molecule type" value="Genomic_DNA"/>
</dbReference>
<dbReference type="AlphaFoldDB" id="A0A1U7JLL7"/>
<keyword evidence="11" id="KW-1185">Reference proteome</keyword>
<dbReference type="Gene3D" id="3.20.20.150">
    <property type="entry name" value="Divalent-metal-dependent TIM barrel enzymes"/>
    <property type="match status" value="1"/>
</dbReference>
<evidence type="ECO:0000256" key="5">
    <source>
        <dbReference type="ARBA" id="ARBA00012927"/>
    </source>
</evidence>
<dbReference type="PIRSF" id="PIRSF016049">
    <property type="entry name" value="Man_dehyd"/>
    <property type="match status" value="1"/>
</dbReference>
<keyword evidence="7 9" id="KW-0464">Manganese</keyword>
<gene>
    <name evidence="9" type="primary">uxuA</name>
    <name evidence="10" type="ORF">A3843_04550</name>
</gene>
<evidence type="ECO:0000256" key="8">
    <source>
        <dbReference type="ARBA" id="ARBA00023239"/>
    </source>
</evidence>
<dbReference type="GO" id="GO:0008927">
    <property type="term" value="F:mannonate dehydratase activity"/>
    <property type="evidence" value="ECO:0007669"/>
    <property type="project" value="UniProtKB-UniRule"/>
</dbReference>
<comment type="catalytic activity">
    <reaction evidence="1 9">
        <text>D-mannonate = 2-dehydro-3-deoxy-D-gluconate + H2O</text>
        <dbReference type="Rhea" id="RHEA:20097"/>
        <dbReference type="ChEBI" id="CHEBI:15377"/>
        <dbReference type="ChEBI" id="CHEBI:17767"/>
        <dbReference type="ChEBI" id="CHEBI:57990"/>
        <dbReference type="EC" id="4.2.1.8"/>
    </reaction>
</comment>
<comment type="caution">
    <text evidence="10">The sequence shown here is derived from an EMBL/GenBank/DDBJ whole genome shotgun (WGS) entry which is preliminary data.</text>
</comment>
<dbReference type="GO" id="GO:0030145">
    <property type="term" value="F:manganese ion binding"/>
    <property type="evidence" value="ECO:0007669"/>
    <property type="project" value="TreeGrafter"/>
</dbReference>
<dbReference type="Proteomes" id="UP000185783">
    <property type="component" value="Unassembled WGS sequence"/>
</dbReference>
<dbReference type="Pfam" id="PF03786">
    <property type="entry name" value="UxuA"/>
    <property type="match status" value="1"/>
</dbReference>
<accession>A0A1U7JLL7</accession>